<dbReference type="AlphaFoldDB" id="A0A4Q2D3Q5"/>
<feature type="compositionally biased region" description="Polar residues" evidence="1">
    <location>
        <begin position="48"/>
        <end position="60"/>
    </location>
</feature>
<gene>
    <name evidence="3" type="ORF">EST38_g11925</name>
</gene>
<sequence>MSSSSPSFARLTSTNYTTWSGDMEAWLKSQGLWRIVSGSQKRPELKSPSPSEDTTSVESA</sequence>
<dbReference type="InterPro" id="IPR025314">
    <property type="entry name" value="DUF4219"/>
</dbReference>
<protein>
    <recommendedName>
        <fullName evidence="2">DUF4219 domain-containing protein</fullName>
    </recommendedName>
</protein>
<evidence type="ECO:0000259" key="2">
    <source>
        <dbReference type="Pfam" id="PF13961"/>
    </source>
</evidence>
<evidence type="ECO:0000313" key="4">
    <source>
        <dbReference type="Proteomes" id="UP000290288"/>
    </source>
</evidence>
<feature type="domain" description="DUF4219" evidence="2">
    <location>
        <begin position="11"/>
        <end position="37"/>
    </location>
</feature>
<dbReference type="Pfam" id="PF13961">
    <property type="entry name" value="DUF4219"/>
    <property type="match status" value="1"/>
</dbReference>
<comment type="caution">
    <text evidence="3">The sequence shown here is derived from an EMBL/GenBank/DDBJ whole genome shotgun (WGS) entry which is preliminary data.</text>
</comment>
<dbReference type="OrthoDB" id="3243429at2759"/>
<proteinExistence type="predicted"/>
<reference evidence="3 4" key="1">
    <citation type="submission" date="2019-01" db="EMBL/GenBank/DDBJ databases">
        <title>Draft genome sequence of Psathyrella aberdarensis IHI B618.</title>
        <authorList>
            <person name="Buettner E."/>
            <person name="Kellner H."/>
        </authorList>
    </citation>
    <scope>NUCLEOTIDE SEQUENCE [LARGE SCALE GENOMIC DNA]</scope>
    <source>
        <strain evidence="3 4">IHI B618</strain>
    </source>
</reference>
<name>A0A4Q2D3Q5_9AGAR</name>
<dbReference type="EMBL" id="SDEE01000800">
    <property type="protein sequence ID" value="RXW13923.1"/>
    <property type="molecule type" value="Genomic_DNA"/>
</dbReference>
<evidence type="ECO:0000313" key="3">
    <source>
        <dbReference type="EMBL" id="RXW13923.1"/>
    </source>
</evidence>
<accession>A0A4Q2D3Q5</accession>
<organism evidence="3 4">
    <name type="scientific">Candolleomyces aberdarensis</name>
    <dbReference type="NCBI Taxonomy" id="2316362"/>
    <lineage>
        <taxon>Eukaryota</taxon>
        <taxon>Fungi</taxon>
        <taxon>Dikarya</taxon>
        <taxon>Basidiomycota</taxon>
        <taxon>Agaricomycotina</taxon>
        <taxon>Agaricomycetes</taxon>
        <taxon>Agaricomycetidae</taxon>
        <taxon>Agaricales</taxon>
        <taxon>Agaricineae</taxon>
        <taxon>Psathyrellaceae</taxon>
        <taxon>Candolleomyces</taxon>
    </lineage>
</organism>
<evidence type="ECO:0000256" key="1">
    <source>
        <dbReference type="SAM" id="MobiDB-lite"/>
    </source>
</evidence>
<dbReference type="Proteomes" id="UP000290288">
    <property type="component" value="Unassembled WGS sequence"/>
</dbReference>
<keyword evidence="4" id="KW-1185">Reference proteome</keyword>
<feature type="region of interest" description="Disordered" evidence="1">
    <location>
        <begin position="38"/>
        <end position="60"/>
    </location>
</feature>